<dbReference type="Proteomes" id="UP000789525">
    <property type="component" value="Unassembled WGS sequence"/>
</dbReference>
<reference evidence="1" key="1">
    <citation type="submission" date="2021-06" db="EMBL/GenBank/DDBJ databases">
        <authorList>
            <person name="Kallberg Y."/>
            <person name="Tangrot J."/>
            <person name="Rosling A."/>
        </authorList>
    </citation>
    <scope>NUCLEOTIDE SEQUENCE</scope>
    <source>
        <strain evidence="1">CL356</strain>
    </source>
</reference>
<organism evidence="1 2">
    <name type="scientific">Acaulospora colombiana</name>
    <dbReference type="NCBI Taxonomy" id="27376"/>
    <lineage>
        <taxon>Eukaryota</taxon>
        <taxon>Fungi</taxon>
        <taxon>Fungi incertae sedis</taxon>
        <taxon>Mucoromycota</taxon>
        <taxon>Glomeromycotina</taxon>
        <taxon>Glomeromycetes</taxon>
        <taxon>Diversisporales</taxon>
        <taxon>Acaulosporaceae</taxon>
        <taxon>Acaulospora</taxon>
    </lineage>
</organism>
<proteinExistence type="predicted"/>
<accession>A0ACA9PEE9</accession>
<keyword evidence="2" id="KW-1185">Reference proteome</keyword>
<evidence type="ECO:0000313" key="1">
    <source>
        <dbReference type="EMBL" id="CAG8705707.1"/>
    </source>
</evidence>
<evidence type="ECO:0000313" key="2">
    <source>
        <dbReference type="Proteomes" id="UP000789525"/>
    </source>
</evidence>
<name>A0ACA9PEE9_9GLOM</name>
<sequence length="484" mass="54696">MGKPSGKNLVAETNGKGEHRDDRRKPSIKKQGDIVMRDASLSGSESDIPLARRMTVTNGKKKSTVNGQSSDSKQINMKVEEESSESDSQVKPIRRRPKRIVVSEESEDDVPLAQVTKSTGSSSKLNKNKSSAPVKEEKTDNNLAKRKRMDSESEGDDRNIVSKNDPKKSNKKVTPKKGPDAVVKKEHVETTSREASAIKRMGKTNGKKTVVVKHEPQDSDSDVPLAKRMANKVAAIKPSPSKEKVATTKSTAKAESVKQEAKTSMKNNKTQVKRKRNDSDSEFDDKKQVAKAKSSKSVAKKSEPERKKKKEAESSDNKMSEKKRGKQKAKSDVEEERDDEEEDDEFKWWSQQNAEDDGSVKWTSLEHNGVYFPPPYVPHNVKMKYDGKEITLSPEAEEVASFYAAMINTDYGKNPTFIKNFFKDWKEVLAKSPMNPKIDDFSKCDFGPINEHFEREKELKKSMTKEEKARLKEEKLRLEEKYGY</sequence>
<feature type="non-terminal residue" evidence="1">
    <location>
        <position position="484"/>
    </location>
</feature>
<protein>
    <submittedName>
        <fullName evidence="1">658_t:CDS:1</fullName>
    </submittedName>
</protein>
<comment type="caution">
    <text evidence="1">The sequence shown here is derived from an EMBL/GenBank/DDBJ whole genome shotgun (WGS) entry which is preliminary data.</text>
</comment>
<dbReference type="EMBL" id="CAJVPT010033692">
    <property type="protein sequence ID" value="CAG8705707.1"/>
    <property type="molecule type" value="Genomic_DNA"/>
</dbReference>
<gene>
    <name evidence="1" type="ORF">ACOLOM_LOCUS10445</name>
</gene>